<name>A0A8B6FV57_MYTGA</name>
<reference evidence="2" key="1">
    <citation type="submission" date="2018-11" db="EMBL/GenBank/DDBJ databases">
        <authorList>
            <person name="Alioto T."/>
            <person name="Alioto T."/>
        </authorList>
    </citation>
    <scope>NUCLEOTIDE SEQUENCE</scope>
</reference>
<dbReference type="SMART" id="SM01114">
    <property type="entry name" value="CXC"/>
    <property type="match status" value="1"/>
</dbReference>
<protein>
    <recommendedName>
        <fullName evidence="1">Tesmin/TSO1-like CXC domain-containing protein</fullName>
    </recommendedName>
</protein>
<organism evidence="2 3">
    <name type="scientific">Mytilus galloprovincialis</name>
    <name type="common">Mediterranean mussel</name>
    <dbReference type="NCBI Taxonomy" id="29158"/>
    <lineage>
        <taxon>Eukaryota</taxon>
        <taxon>Metazoa</taxon>
        <taxon>Spiralia</taxon>
        <taxon>Lophotrochozoa</taxon>
        <taxon>Mollusca</taxon>
        <taxon>Bivalvia</taxon>
        <taxon>Autobranchia</taxon>
        <taxon>Pteriomorphia</taxon>
        <taxon>Mytilida</taxon>
        <taxon>Mytiloidea</taxon>
        <taxon>Mytilidae</taxon>
        <taxon>Mytilinae</taxon>
        <taxon>Mytilus</taxon>
    </lineage>
</organism>
<dbReference type="AlphaFoldDB" id="A0A8B6FV57"/>
<keyword evidence="3" id="KW-1185">Reference proteome</keyword>
<proteinExistence type="predicted"/>
<sequence>MKTPSLSADQLESHSQALYSVLMKPVMKSTPAWCKAHEDIKSLANCLEVYKNHLHEQLEVVTRNNETDHPVRTVGKFTTVEHRQKVSFGMKEKYNLLNDDLLSKEIGTMLLFDENVHVVSRFQNNMQRHRFLEELQLTFPVDIFRFCPGSSIITTVGFIQVEDNRSEPQKLIDAARSVLQNQEKFKEYHTRAQKRAFKEKLENIAHISRMIVSFIYKELTLDASQANHQDTQERLRLIFLGEKGLVADLRKLNNGRPNGTFDVFFTNMSQIVEEVTAADERRQGNAHLSEWISLNDLMERTKDKCPENTQIPSKSLVRLQFAPRNPFARTAWNFTSKIDVQYKIQRRQLRLSHPEQHYCNALLKYFKQRAIDLKAENVNIYLFFCDDKAKVKVGEPGFAISSGVRGRVTIAPTNTTLVAGDRDMNKVSLTPSVTLNASIPRTVQESFVRGDVLVTVNDSIFQASNPFRHASSLVKTMSDKENPNIIMQYTDGGVDHRNTIQSVQCAAICIFKELNLDMLILARCAPGHSWRNPAERIMSLLNLGLQNCALGRERSDDATEKLLKRCGSMADIRTEAEKKPELKGAYKESVEPVQSLIRNRFSRLKLKDQPVAVSDPMTDIEIDTLQRHLRELFPELDLKKLVKTHTDKVQSYQTWKENHCRERQYLFQIRKCQNPVCCIPSILSDEALYWLPDPVLCNYKEHLKPYEEVNGTDTSESDRPTFKVVNKAPSKTKKAKRSVEAEINDQIQDDDADDTQEVTTCTEDTYHASIFTSQNARGVVKCVECLKSRVYYSKTRLTERHQTLIALNISEYDYSCGAELADPNQSVLKNVFFRPGLTCAVAVELSYYGSGLGQPDICCFCATGGFDDDRKDRAISILKGQVVDYDLASGNHEEADTRVWLHASVTTADQVIIYSPDTDVFFIGLPLVSDLNKNVYVQLRDSPYNNSFLSMDKLVKCITLNDSLLQGIDSVLICMQLLFIYSGCDCVSYFRGCGKKTFFYVFRKHASFIVGNGSFSDVHGHNGLYSLYRLICSVYFSKHRAAFQPYSIPKSLFDSILEGDLHEKHISFISAIREKLWERVVTEVEMMPNHEALKLHWMRCCWVFDYWSQSTSNTHALSDLSKCGWQITDNRLGIVWDTVLNLQKVEKTVEWYTKGCGCKTGCKTNRCKCRKAQNENCDGFCGPGCKCVDCFNVPDSGDQVLDMSIDLDDVISDDTEEFEDPVEV</sequence>
<dbReference type="EMBL" id="UYJE01007433">
    <property type="protein sequence ID" value="VDI54802.1"/>
    <property type="molecule type" value="Genomic_DNA"/>
</dbReference>
<evidence type="ECO:0000313" key="2">
    <source>
        <dbReference type="EMBL" id="VDI54802.1"/>
    </source>
</evidence>
<dbReference type="OrthoDB" id="6105740at2759"/>
<gene>
    <name evidence="2" type="ORF">MGAL_10B034210</name>
</gene>
<feature type="domain" description="Tesmin/TSO1-like CXC" evidence="1">
    <location>
        <begin position="1151"/>
        <end position="1196"/>
    </location>
</feature>
<accession>A0A8B6FV57</accession>
<dbReference type="Proteomes" id="UP000596742">
    <property type="component" value="Unassembled WGS sequence"/>
</dbReference>
<dbReference type="InterPro" id="IPR033467">
    <property type="entry name" value="Tesmin/TSO1-like_CXC"/>
</dbReference>
<evidence type="ECO:0000313" key="3">
    <source>
        <dbReference type="Proteomes" id="UP000596742"/>
    </source>
</evidence>
<evidence type="ECO:0000259" key="1">
    <source>
        <dbReference type="SMART" id="SM01114"/>
    </source>
</evidence>
<comment type="caution">
    <text evidence="2">The sequence shown here is derived from an EMBL/GenBank/DDBJ whole genome shotgun (WGS) entry which is preliminary data.</text>
</comment>